<dbReference type="AlphaFoldDB" id="A0ABD1RJQ6"/>
<proteinExistence type="predicted"/>
<dbReference type="EMBL" id="JBFOLJ010000012">
    <property type="protein sequence ID" value="KAL2488612.1"/>
    <property type="molecule type" value="Genomic_DNA"/>
</dbReference>
<evidence type="ECO:0000313" key="2">
    <source>
        <dbReference type="EMBL" id="KAL2488612.1"/>
    </source>
</evidence>
<comment type="caution">
    <text evidence="2">The sequence shown here is derived from an EMBL/GenBank/DDBJ whole genome shotgun (WGS) entry which is preliminary data.</text>
</comment>
<name>A0ABD1RJQ6_9LAMI</name>
<feature type="compositionally biased region" description="Basic and acidic residues" evidence="1">
    <location>
        <begin position="163"/>
        <end position="172"/>
    </location>
</feature>
<feature type="compositionally biased region" description="Basic and acidic residues" evidence="1">
    <location>
        <begin position="140"/>
        <end position="156"/>
    </location>
</feature>
<protein>
    <submittedName>
        <fullName evidence="2">Uncharacterized protein</fullName>
    </submittedName>
</protein>
<keyword evidence="3" id="KW-1185">Reference proteome</keyword>
<feature type="compositionally biased region" description="Polar residues" evidence="1">
    <location>
        <begin position="123"/>
        <end position="137"/>
    </location>
</feature>
<sequence length="172" mass="19202">MQSCTSETPHSAPQQLSSIVKRMLFESWCISASNKRMNEEHYDTNENVVLKRADINSSNMKDKKKSLTTEQFQIKEKKSQRPKGRSNNEFTEKKKVSGQLIYQENGHLNDGGKADPKSDDETSSFGSKSRNQSQKLSGKSIDDSLKASGKSKDVDTAKSSGHSKQDTKDPQV</sequence>
<organism evidence="2 3">
    <name type="scientific">Forsythia ovata</name>
    <dbReference type="NCBI Taxonomy" id="205694"/>
    <lineage>
        <taxon>Eukaryota</taxon>
        <taxon>Viridiplantae</taxon>
        <taxon>Streptophyta</taxon>
        <taxon>Embryophyta</taxon>
        <taxon>Tracheophyta</taxon>
        <taxon>Spermatophyta</taxon>
        <taxon>Magnoliopsida</taxon>
        <taxon>eudicotyledons</taxon>
        <taxon>Gunneridae</taxon>
        <taxon>Pentapetalae</taxon>
        <taxon>asterids</taxon>
        <taxon>lamiids</taxon>
        <taxon>Lamiales</taxon>
        <taxon>Oleaceae</taxon>
        <taxon>Forsythieae</taxon>
        <taxon>Forsythia</taxon>
    </lineage>
</organism>
<accession>A0ABD1RJQ6</accession>
<feature type="compositionally biased region" description="Basic and acidic residues" evidence="1">
    <location>
        <begin position="110"/>
        <end position="120"/>
    </location>
</feature>
<reference evidence="3" key="1">
    <citation type="submission" date="2024-07" db="EMBL/GenBank/DDBJ databases">
        <title>Two chromosome-level genome assemblies of Korean endemic species Abeliophyllum distichum and Forsythia ovata (Oleaceae).</title>
        <authorList>
            <person name="Jang H."/>
        </authorList>
    </citation>
    <scope>NUCLEOTIDE SEQUENCE [LARGE SCALE GENOMIC DNA]</scope>
</reference>
<dbReference type="Proteomes" id="UP001604277">
    <property type="component" value="Unassembled WGS sequence"/>
</dbReference>
<evidence type="ECO:0000313" key="3">
    <source>
        <dbReference type="Proteomes" id="UP001604277"/>
    </source>
</evidence>
<gene>
    <name evidence="2" type="ORF">Fot_41904</name>
</gene>
<feature type="region of interest" description="Disordered" evidence="1">
    <location>
        <begin position="53"/>
        <end position="172"/>
    </location>
</feature>
<evidence type="ECO:0000256" key="1">
    <source>
        <dbReference type="SAM" id="MobiDB-lite"/>
    </source>
</evidence>